<comment type="caution">
    <text evidence="1">The sequence shown here is derived from an EMBL/GenBank/DDBJ whole genome shotgun (WGS) entry which is preliminary data.</text>
</comment>
<organism evidence="1 2">
    <name type="scientific">Bifidobacterium olomucense</name>
    <dbReference type="NCBI Taxonomy" id="2675324"/>
    <lineage>
        <taxon>Bacteria</taxon>
        <taxon>Bacillati</taxon>
        <taxon>Actinomycetota</taxon>
        <taxon>Actinomycetes</taxon>
        <taxon>Bifidobacteriales</taxon>
        <taxon>Bifidobacteriaceae</taxon>
        <taxon>Bifidobacterium</taxon>
    </lineage>
</organism>
<sequence length="128" mass="14537">MKSTYKLIGVFWDHRPESNTSLEPIDYDPFYLEAGHPDCLFDCIGKRRYITLSKLLAADSEQTVSTLTTQLVDCTGIAVLCDYTPTSQGCVPQRFFRHRVRQILQLLESILPNASITLMRPPDMKLVA</sequence>
<dbReference type="AlphaFoldDB" id="A0A7Y0EYW2"/>
<protein>
    <submittedName>
        <fullName evidence="1">Uncharacterized protein</fullName>
    </submittedName>
</protein>
<reference evidence="1 2" key="1">
    <citation type="submission" date="2020-02" db="EMBL/GenBank/DDBJ databases">
        <title>Characterization of phylogenetic diversity of novel bifidobacterial species isolated in Czech ZOOs.</title>
        <authorList>
            <person name="Lugli G.A."/>
            <person name="Vera N.B."/>
            <person name="Ventura M."/>
        </authorList>
    </citation>
    <scope>NUCLEOTIDE SEQUENCE [LARGE SCALE GENOMIC DNA]</scope>
    <source>
        <strain evidence="1 2">DSM 109959</strain>
    </source>
</reference>
<evidence type="ECO:0000313" key="1">
    <source>
        <dbReference type="EMBL" id="NMM98698.1"/>
    </source>
</evidence>
<dbReference type="Proteomes" id="UP000543419">
    <property type="component" value="Unassembled WGS sequence"/>
</dbReference>
<name>A0A7Y0EYW2_9BIFI</name>
<proteinExistence type="predicted"/>
<keyword evidence="2" id="KW-1185">Reference proteome</keyword>
<evidence type="ECO:0000313" key="2">
    <source>
        <dbReference type="Proteomes" id="UP000543419"/>
    </source>
</evidence>
<gene>
    <name evidence="1" type="ORF">G1C97_1652</name>
</gene>
<dbReference type="RefSeq" id="WP_169241373.1">
    <property type="nucleotide sequence ID" value="NZ_JAAIIG010000007.1"/>
</dbReference>
<accession>A0A7Y0EYW2</accession>
<dbReference type="EMBL" id="JAAIIG010000007">
    <property type="protein sequence ID" value="NMM98698.1"/>
    <property type="molecule type" value="Genomic_DNA"/>
</dbReference>